<feature type="transmembrane region" description="Helical" evidence="6">
    <location>
        <begin position="244"/>
        <end position="267"/>
    </location>
</feature>
<feature type="transmembrane region" description="Helical" evidence="6">
    <location>
        <begin position="135"/>
        <end position="153"/>
    </location>
</feature>
<dbReference type="GO" id="GO:0005886">
    <property type="term" value="C:plasma membrane"/>
    <property type="evidence" value="ECO:0007669"/>
    <property type="project" value="UniProtKB-SubCell"/>
</dbReference>
<evidence type="ECO:0000313" key="7">
    <source>
        <dbReference type="EMBL" id="BAA81604.2"/>
    </source>
</evidence>
<dbReference type="KEGG" id="ape:APE_2587.1"/>
<evidence type="ECO:0000313" key="8">
    <source>
        <dbReference type="Proteomes" id="UP000002518"/>
    </source>
</evidence>
<dbReference type="Pfam" id="PF02653">
    <property type="entry name" value="BPD_transp_2"/>
    <property type="match status" value="1"/>
</dbReference>
<feature type="transmembrane region" description="Helical" evidence="6">
    <location>
        <begin position="86"/>
        <end position="103"/>
    </location>
</feature>
<dbReference type="PIR" id="D72493">
    <property type="entry name" value="D72493"/>
</dbReference>
<keyword evidence="5 6" id="KW-0472">Membrane</keyword>
<keyword evidence="3 6" id="KW-0812">Transmembrane</keyword>
<protein>
    <submittedName>
        <fullName evidence="7">ABC transporter, permease protein</fullName>
    </submittedName>
</protein>
<dbReference type="InterPro" id="IPR001851">
    <property type="entry name" value="ABC_transp_permease"/>
</dbReference>
<proteinExistence type="predicted"/>
<dbReference type="EMBL" id="BA000002">
    <property type="protein sequence ID" value="BAA81604.2"/>
    <property type="molecule type" value="Genomic_DNA"/>
</dbReference>
<keyword evidence="2" id="KW-1003">Cell membrane</keyword>
<feature type="transmembrane region" description="Helical" evidence="6">
    <location>
        <begin position="12"/>
        <end position="36"/>
    </location>
</feature>
<dbReference type="PANTHER" id="PTHR47089:SF1">
    <property type="entry name" value="GUANOSINE ABC TRANSPORTER PERMEASE PROTEIN NUPP"/>
    <property type="match status" value="1"/>
</dbReference>
<dbReference type="CDD" id="cd06580">
    <property type="entry name" value="TM_PBP1_transp_TpRbsC_like"/>
    <property type="match status" value="1"/>
</dbReference>
<dbReference type="GO" id="GO:0022857">
    <property type="term" value="F:transmembrane transporter activity"/>
    <property type="evidence" value="ECO:0007669"/>
    <property type="project" value="InterPro"/>
</dbReference>
<evidence type="ECO:0000256" key="4">
    <source>
        <dbReference type="ARBA" id="ARBA00022989"/>
    </source>
</evidence>
<evidence type="ECO:0000256" key="6">
    <source>
        <dbReference type="SAM" id="Phobius"/>
    </source>
</evidence>
<feature type="transmembrane region" description="Helical" evidence="6">
    <location>
        <begin position="327"/>
        <end position="345"/>
    </location>
</feature>
<dbReference type="EnsemblBacteria" id="BAA81604">
    <property type="protein sequence ID" value="BAA81604"/>
    <property type="gene ID" value="APE_2587.1"/>
</dbReference>
<keyword evidence="4 6" id="KW-1133">Transmembrane helix</keyword>
<feature type="transmembrane region" description="Helical" evidence="6">
    <location>
        <begin position="109"/>
        <end position="128"/>
    </location>
</feature>
<evidence type="ECO:0000256" key="3">
    <source>
        <dbReference type="ARBA" id="ARBA00022692"/>
    </source>
</evidence>
<feature type="transmembrane region" description="Helical" evidence="6">
    <location>
        <begin position="194"/>
        <end position="214"/>
    </location>
</feature>
<comment type="subcellular location">
    <subcellularLocation>
        <location evidence="1">Cell membrane</location>
        <topology evidence="1">Multi-pass membrane protein</topology>
    </subcellularLocation>
</comment>
<evidence type="ECO:0000256" key="5">
    <source>
        <dbReference type="ARBA" id="ARBA00023136"/>
    </source>
</evidence>
<dbReference type="STRING" id="272557.APE_2587.1"/>
<sequence>MPRLPVAISLGDLSLTLAAVGLGLVAGAIVLALGGADPLRGVADILLSFIYYPEIFLVRSSILVMTALAFAIPLRMGFFNIGAEGQLYAGAAAALVAALTLPYTPLPALVAAAVAGGLMGLFAGLLRVKLNINEVLSTIMLNWIAFWSLRYIVVEYLADPVYSHLTLEVPLEARIPWIPSELLPPPLQEHLRSGFPMIVFVSLATALAAWTVIYKTVPGLRYRFAGANEYAAASRGVAVGRVKLASMAAAGVLAGLGGALLILGHSYRIDSTLSGLFGYGFEGIGVALIGRNNPLGIVAASLFVGDLASGSERIQVTARIPAELADVVNGAIIFTVAALSGLRYTGIPRRLSSIAGRLG</sequence>
<dbReference type="eggNOG" id="arCOG00260">
    <property type="taxonomic scope" value="Archaea"/>
</dbReference>
<gene>
    <name evidence="7" type="ordered locus">APE_2587.1</name>
</gene>
<organism evidence="7 8">
    <name type="scientific">Aeropyrum pernix (strain ATCC 700893 / DSM 11879 / JCM 9820 / NBRC 100138 / K1)</name>
    <dbReference type="NCBI Taxonomy" id="272557"/>
    <lineage>
        <taxon>Archaea</taxon>
        <taxon>Thermoproteota</taxon>
        <taxon>Thermoprotei</taxon>
        <taxon>Desulfurococcales</taxon>
        <taxon>Desulfurococcaceae</taxon>
        <taxon>Aeropyrum</taxon>
    </lineage>
</organism>
<dbReference type="AlphaFoldDB" id="Q9Y8P6"/>
<dbReference type="RefSeq" id="WP_010867100.1">
    <property type="nucleotide sequence ID" value="NC_000854.2"/>
</dbReference>
<keyword evidence="8" id="KW-1185">Reference proteome</keyword>
<reference evidence="7 8" key="1">
    <citation type="journal article" date="1999" name="DNA Res.">
        <title>Complete genome sequence of an aerobic hyper-thermophilic crenarchaeon, Aeropyrum pernix K1.</title>
        <authorList>
            <person name="Kawarabayasi Y."/>
            <person name="Hino Y."/>
            <person name="Horikawa H."/>
            <person name="Yamazaki S."/>
            <person name="Haikawa Y."/>
            <person name="Jin-no K."/>
            <person name="Takahashi M."/>
            <person name="Sekine M."/>
            <person name="Baba S."/>
            <person name="Ankai A."/>
            <person name="Kosugi H."/>
            <person name="Hosoyama A."/>
            <person name="Fukui S."/>
            <person name="Nagai Y."/>
            <person name="Nishijima K."/>
            <person name="Nakazawa H."/>
            <person name="Takamiya M."/>
            <person name="Masuda S."/>
            <person name="Funahashi T."/>
            <person name="Tanaka T."/>
            <person name="Kudoh Y."/>
            <person name="Yamazaki J."/>
            <person name="Kushida N."/>
            <person name="Oguchi A."/>
            <person name="Aoki K."/>
            <person name="Kubota K."/>
            <person name="Nakamura Y."/>
            <person name="Nomura N."/>
            <person name="Sako Y."/>
            <person name="Kikuchi H."/>
        </authorList>
    </citation>
    <scope>NUCLEOTIDE SEQUENCE [LARGE SCALE GENOMIC DNA]</scope>
    <source>
        <strain evidence="8">ATCC 700893 / DSM 11879 / JCM 9820 / NBRC 100138 / K1</strain>
    </source>
</reference>
<accession>Q9Y8P6</accession>
<evidence type="ECO:0000256" key="2">
    <source>
        <dbReference type="ARBA" id="ARBA00022475"/>
    </source>
</evidence>
<feature type="transmembrane region" description="Helical" evidence="6">
    <location>
        <begin position="56"/>
        <end position="74"/>
    </location>
</feature>
<dbReference type="PANTHER" id="PTHR47089">
    <property type="entry name" value="ABC TRANSPORTER, PERMEASE PROTEIN"/>
    <property type="match status" value="1"/>
</dbReference>
<dbReference type="GeneID" id="1445517"/>
<dbReference type="Proteomes" id="UP000002518">
    <property type="component" value="Chromosome"/>
</dbReference>
<evidence type="ECO:0000256" key="1">
    <source>
        <dbReference type="ARBA" id="ARBA00004651"/>
    </source>
</evidence>
<name>Q9Y8P6_AERPE</name>